<evidence type="ECO:0000256" key="7">
    <source>
        <dbReference type="SAM" id="MobiDB-lite"/>
    </source>
</evidence>
<feature type="domain" description="Peptidase S8/S53" evidence="8">
    <location>
        <begin position="94"/>
        <end position="339"/>
    </location>
</feature>
<dbReference type="PROSITE" id="PS51892">
    <property type="entry name" value="SUBTILASE"/>
    <property type="match status" value="1"/>
</dbReference>
<feature type="compositionally biased region" description="Gly residues" evidence="7">
    <location>
        <begin position="51"/>
        <end position="70"/>
    </location>
</feature>
<dbReference type="GO" id="GO:0004252">
    <property type="term" value="F:serine-type endopeptidase activity"/>
    <property type="evidence" value="ECO:0007669"/>
    <property type="project" value="UniProtKB-UniRule"/>
</dbReference>
<keyword evidence="4 5" id="KW-0720">Serine protease</keyword>
<evidence type="ECO:0000256" key="3">
    <source>
        <dbReference type="ARBA" id="ARBA00022801"/>
    </source>
</evidence>
<sequence>MKEVHGFVLERLRVAVVEASSADRVRKMAAGRNSPFLVIEQERAIHKLPAGGSGSSGAGRQGPSRSGGGLPFADSRVATWGIQAVNVLQSGFTGKGVRIAVLDTGFDFTHPDFAGRTIHRKSFVGRQAIDKDGHGTHCAGVAGGGRKGKAGARYGVAPESRLYIGKILDDAGEGSDGLALAGIEWALEKGCRVISMSFGAEPEAGYSALWEQVAQTVMAHRCLLIGATGNESKRGRMAPVNHPANCPSIVAVGALTVAMKVAEFSCGGTGAAGQVDIAAPGDAILSARAGGGYVIESGTSMAAPFVAGMAALLWEQYPEASAWEIWARLVQQAQRLTLPASAVGVGLVYLR</sequence>
<evidence type="ECO:0000313" key="9">
    <source>
        <dbReference type="EMBL" id="GGB23096.1"/>
    </source>
</evidence>
<feature type="active site" description="Charge relay system" evidence="5">
    <location>
        <position position="134"/>
    </location>
</feature>
<name>A0A8J2UIQ6_9BACT</name>
<dbReference type="Gene3D" id="3.40.50.200">
    <property type="entry name" value="Peptidase S8/S53 domain"/>
    <property type="match status" value="1"/>
</dbReference>
<dbReference type="InterPro" id="IPR015500">
    <property type="entry name" value="Peptidase_S8_subtilisin-rel"/>
</dbReference>
<dbReference type="InterPro" id="IPR023827">
    <property type="entry name" value="Peptidase_S8_Asp-AS"/>
</dbReference>
<reference evidence="9" key="1">
    <citation type="journal article" date="2014" name="Int. J. Syst. Evol. Microbiol.">
        <title>Complete genome sequence of Corynebacterium casei LMG S-19264T (=DSM 44701T), isolated from a smear-ripened cheese.</title>
        <authorList>
            <consortium name="US DOE Joint Genome Institute (JGI-PGF)"/>
            <person name="Walter F."/>
            <person name="Albersmeier A."/>
            <person name="Kalinowski J."/>
            <person name="Ruckert C."/>
        </authorList>
    </citation>
    <scope>NUCLEOTIDE SEQUENCE</scope>
    <source>
        <strain evidence="9">CGMCC 1.15448</strain>
    </source>
</reference>
<dbReference type="PANTHER" id="PTHR43399:SF4">
    <property type="entry name" value="CELL WALL-ASSOCIATED PROTEASE"/>
    <property type="match status" value="1"/>
</dbReference>
<evidence type="ECO:0000259" key="8">
    <source>
        <dbReference type="Pfam" id="PF00082"/>
    </source>
</evidence>
<accession>A0A8J2UIQ6</accession>
<comment type="similarity">
    <text evidence="1 5 6">Belongs to the peptidase S8 family.</text>
</comment>
<dbReference type="PROSITE" id="PS00137">
    <property type="entry name" value="SUBTILASE_HIS"/>
    <property type="match status" value="1"/>
</dbReference>
<dbReference type="PROSITE" id="PS00136">
    <property type="entry name" value="SUBTILASE_ASP"/>
    <property type="match status" value="1"/>
</dbReference>
<evidence type="ECO:0000256" key="4">
    <source>
        <dbReference type="ARBA" id="ARBA00022825"/>
    </source>
</evidence>
<dbReference type="AlphaFoldDB" id="A0A8J2UIQ6"/>
<feature type="region of interest" description="Disordered" evidence="7">
    <location>
        <begin position="48"/>
        <end position="70"/>
    </location>
</feature>
<reference evidence="9" key="2">
    <citation type="submission" date="2020-09" db="EMBL/GenBank/DDBJ databases">
        <authorList>
            <person name="Sun Q."/>
            <person name="Zhou Y."/>
        </authorList>
    </citation>
    <scope>NUCLEOTIDE SEQUENCE</scope>
    <source>
        <strain evidence="9">CGMCC 1.15448</strain>
    </source>
</reference>
<dbReference type="PROSITE" id="PS00138">
    <property type="entry name" value="SUBTILASE_SER"/>
    <property type="match status" value="1"/>
</dbReference>
<dbReference type="InterPro" id="IPR036852">
    <property type="entry name" value="Peptidase_S8/S53_dom_sf"/>
</dbReference>
<dbReference type="InterPro" id="IPR023828">
    <property type="entry name" value="Peptidase_S8_Ser-AS"/>
</dbReference>
<feature type="active site" description="Charge relay system" evidence="5">
    <location>
        <position position="300"/>
    </location>
</feature>
<dbReference type="InterPro" id="IPR051048">
    <property type="entry name" value="Peptidase_S8/S53_subtilisin"/>
</dbReference>
<gene>
    <name evidence="9" type="ORF">GCM10011511_53780</name>
</gene>
<comment type="caution">
    <text evidence="9">The sequence shown here is derived from an EMBL/GenBank/DDBJ whole genome shotgun (WGS) entry which is preliminary data.</text>
</comment>
<dbReference type="InterPro" id="IPR022398">
    <property type="entry name" value="Peptidase_S8_His-AS"/>
</dbReference>
<evidence type="ECO:0000256" key="5">
    <source>
        <dbReference type="PROSITE-ProRule" id="PRU01240"/>
    </source>
</evidence>
<evidence type="ECO:0000256" key="1">
    <source>
        <dbReference type="ARBA" id="ARBA00011073"/>
    </source>
</evidence>
<evidence type="ECO:0000256" key="6">
    <source>
        <dbReference type="RuleBase" id="RU003355"/>
    </source>
</evidence>
<dbReference type="PANTHER" id="PTHR43399">
    <property type="entry name" value="SUBTILISIN-RELATED"/>
    <property type="match status" value="1"/>
</dbReference>
<evidence type="ECO:0000313" key="10">
    <source>
        <dbReference type="Proteomes" id="UP000607559"/>
    </source>
</evidence>
<proteinExistence type="inferred from homology"/>
<keyword evidence="2 5" id="KW-0645">Protease</keyword>
<feature type="active site" description="Charge relay system" evidence="5">
    <location>
        <position position="103"/>
    </location>
</feature>
<keyword evidence="3 5" id="KW-0378">Hydrolase</keyword>
<protein>
    <recommendedName>
        <fullName evidence="8">Peptidase S8/S53 domain-containing protein</fullName>
    </recommendedName>
</protein>
<dbReference type="InterPro" id="IPR000209">
    <property type="entry name" value="Peptidase_S8/S53_dom"/>
</dbReference>
<organism evidence="9 10">
    <name type="scientific">Puia dinghuensis</name>
    <dbReference type="NCBI Taxonomy" id="1792502"/>
    <lineage>
        <taxon>Bacteria</taxon>
        <taxon>Pseudomonadati</taxon>
        <taxon>Bacteroidota</taxon>
        <taxon>Chitinophagia</taxon>
        <taxon>Chitinophagales</taxon>
        <taxon>Chitinophagaceae</taxon>
        <taxon>Puia</taxon>
    </lineage>
</organism>
<dbReference type="GO" id="GO:0006508">
    <property type="term" value="P:proteolysis"/>
    <property type="evidence" value="ECO:0007669"/>
    <property type="project" value="UniProtKB-KW"/>
</dbReference>
<dbReference type="SUPFAM" id="SSF52743">
    <property type="entry name" value="Subtilisin-like"/>
    <property type="match status" value="1"/>
</dbReference>
<dbReference type="PRINTS" id="PR00723">
    <property type="entry name" value="SUBTILISIN"/>
</dbReference>
<dbReference type="EMBL" id="BMJC01000007">
    <property type="protein sequence ID" value="GGB23096.1"/>
    <property type="molecule type" value="Genomic_DNA"/>
</dbReference>
<evidence type="ECO:0000256" key="2">
    <source>
        <dbReference type="ARBA" id="ARBA00022670"/>
    </source>
</evidence>
<dbReference type="Proteomes" id="UP000607559">
    <property type="component" value="Unassembled WGS sequence"/>
</dbReference>
<keyword evidence="10" id="KW-1185">Reference proteome</keyword>
<dbReference type="Pfam" id="PF00082">
    <property type="entry name" value="Peptidase_S8"/>
    <property type="match status" value="1"/>
</dbReference>